<dbReference type="RefSeq" id="WP_386027637.1">
    <property type="nucleotide sequence ID" value="NZ_JBHUHX010000040.1"/>
</dbReference>
<keyword evidence="1" id="KW-0812">Transmembrane</keyword>
<keyword evidence="1" id="KW-1133">Transmembrane helix</keyword>
<feature type="transmembrane region" description="Helical" evidence="1">
    <location>
        <begin position="15"/>
        <end position="32"/>
    </location>
</feature>
<proteinExistence type="predicted"/>
<evidence type="ECO:0000313" key="2">
    <source>
        <dbReference type="EMBL" id="MFD2112992.1"/>
    </source>
</evidence>
<dbReference type="EMBL" id="JBHUHX010000040">
    <property type="protein sequence ID" value="MFD2112992.1"/>
    <property type="molecule type" value="Genomic_DNA"/>
</dbReference>
<gene>
    <name evidence="2" type="ORF">ACFSJC_14170</name>
</gene>
<keyword evidence="1" id="KW-0472">Membrane</keyword>
<protein>
    <recommendedName>
        <fullName evidence="4">O-antigen ligase family protein</fullName>
    </recommendedName>
</protein>
<keyword evidence="3" id="KW-1185">Reference proteome</keyword>
<accession>A0ABW4YA29</accession>
<feature type="transmembrane region" description="Helical" evidence="1">
    <location>
        <begin position="97"/>
        <end position="114"/>
    </location>
</feature>
<name>A0ABW4YA29_9GAMM</name>
<organism evidence="2 3">
    <name type="scientific">Thiorhodococcus fuscus</name>
    <dbReference type="NCBI Taxonomy" id="527200"/>
    <lineage>
        <taxon>Bacteria</taxon>
        <taxon>Pseudomonadati</taxon>
        <taxon>Pseudomonadota</taxon>
        <taxon>Gammaproteobacteria</taxon>
        <taxon>Chromatiales</taxon>
        <taxon>Chromatiaceae</taxon>
        <taxon>Thiorhodococcus</taxon>
    </lineage>
</organism>
<feature type="transmembrane region" description="Helical" evidence="1">
    <location>
        <begin position="229"/>
        <end position="246"/>
    </location>
</feature>
<feature type="transmembrane region" description="Helical" evidence="1">
    <location>
        <begin position="203"/>
        <end position="220"/>
    </location>
</feature>
<feature type="transmembrane region" description="Helical" evidence="1">
    <location>
        <begin position="126"/>
        <end position="150"/>
    </location>
</feature>
<feature type="transmembrane region" description="Helical" evidence="1">
    <location>
        <begin position="394"/>
        <end position="414"/>
    </location>
</feature>
<evidence type="ECO:0000256" key="1">
    <source>
        <dbReference type="SAM" id="Phobius"/>
    </source>
</evidence>
<evidence type="ECO:0000313" key="3">
    <source>
        <dbReference type="Proteomes" id="UP001597337"/>
    </source>
</evidence>
<sequence length="425" mass="47636">MTSLASIKNTSEQKLIVISALIAVFLLSPLPMHLFTFGFGYAVEIPIVFIIIIAILIHKGISKRVSISALTGMSLGFFALSPFLLESILKGIAFKSYYPDLRAMLALIATYFILRALPLESALRFIYLANFFNLLAWGGLFAAGSIFHAIESHMGIFSARFFPPLFSGMILTLYYVRAKAGIGAIVGLLILATISTSTSYRQVVIVLALLAISIFYNTAINSTLRLKPLMAILICTALVTAAFYLIRLDTMSIYLNLVYYSNLLSEIGLPDRTIEQLLLKTAQLSIGEVTATGDGQYLFYLQNIFNISLFSLPEGIGQAASIGDPKIWEGNTIDNSIIFFNYHFSIFIFFPLLVTYIFWTTRLFYDLTIERWPSVFFIWLALTLFLYFRAWPFVAVEAAIPFAMLLFSGIRLTVRHNQHTPKILK</sequence>
<dbReference type="Proteomes" id="UP001597337">
    <property type="component" value="Unassembled WGS sequence"/>
</dbReference>
<feature type="transmembrane region" description="Helical" evidence="1">
    <location>
        <begin position="371"/>
        <end position="388"/>
    </location>
</feature>
<evidence type="ECO:0008006" key="4">
    <source>
        <dbReference type="Google" id="ProtNLM"/>
    </source>
</evidence>
<reference evidence="3" key="1">
    <citation type="journal article" date="2019" name="Int. J. Syst. Evol. Microbiol.">
        <title>The Global Catalogue of Microorganisms (GCM) 10K type strain sequencing project: providing services to taxonomists for standard genome sequencing and annotation.</title>
        <authorList>
            <consortium name="The Broad Institute Genomics Platform"/>
            <consortium name="The Broad Institute Genome Sequencing Center for Infectious Disease"/>
            <person name="Wu L."/>
            <person name="Ma J."/>
        </authorList>
    </citation>
    <scope>NUCLEOTIDE SEQUENCE [LARGE SCALE GENOMIC DNA]</scope>
    <source>
        <strain evidence="3">KACC 12597</strain>
    </source>
</reference>
<feature type="transmembrane region" description="Helical" evidence="1">
    <location>
        <begin position="337"/>
        <end position="359"/>
    </location>
</feature>
<comment type="caution">
    <text evidence="2">The sequence shown here is derived from an EMBL/GenBank/DDBJ whole genome shotgun (WGS) entry which is preliminary data.</text>
</comment>
<feature type="transmembrane region" description="Helical" evidence="1">
    <location>
        <begin position="65"/>
        <end position="85"/>
    </location>
</feature>
<feature type="transmembrane region" description="Helical" evidence="1">
    <location>
        <begin position="38"/>
        <end position="58"/>
    </location>
</feature>